<dbReference type="InterPro" id="IPR001296">
    <property type="entry name" value="Glyco_trans_1"/>
</dbReference>
<feature type="domain" description="Glycosyl transferase family 1" evidence="1">
    <location>
        <begin position="205"/>
        <end position="348"/>
    </location>
</feature>
<organism evidence="2 3">
    <name type="scientific">Thermosinus carboxydivorans Nor1</name>
    <dbReference type="NCBI Taxonomy" id="401526"/>
    <lineage>
        <taxon>Bacteria</taxon>
        <taxon>Bacillati</taxon>
        <taxon>Bacillota</taxon>
        <taxon>Negativicutes</taxon>
        <taxon>Selenomonadales</taxon>
        <taxon>Sporomusaceae</taxon>
        <taxon>Thermosinus</taxon>
    </lineage>
</organism>
<evidence type="ECO:0000259" key="1">
    <source>
        <dbReference type="Pfam" id="PF00534"/>
    </source>
</evidence>
<dbReference type="GO" id="GO:0016757">
    <property type="term" value="F:glycosyltransferase activity"/>
    <property type="evidence" value="ECO:0007669"/>
    <property type="project" value="InterPro"/>
</dbReference>
<name>A1HLT8_9FIRM</name>
<dbReference type="Gene3D" id="3.40.50.2000">
    <property type="entry name" value="Glycogen Phosphorylase B"/>
    <property type="match status" value="1"/>
</dbReference>
<dbReference type="SUPFAM" id="SSF53756">
    <property type="entry name" value="UDP-Glycosyltransferase/glycogen phosphorylase"/>
    <property type="match status" value="1"/>
</dbReference>
<dbReference type="RefSeq" id="WP_007287999.1">
    <property type="nucleotide sequence ID" value="NZ_AAWL01000001.1"/>
</dbReference>
<gene>
    <name evidence="2" type="ORF">TcarDRAFT_2481</name>
</gene>
<accession>A1HLT8</accession>
<evidence type="ECO:0000313" key="2">
    <source>
        <dbReference type="EMBL" id="EAX48792.1"/>
    </source>
</evidence>
<dbReference type="Pfam" id="PF00534">
    <property type="entry name" value="Glycos_transf_1"/>
    <property type="match status" value="1"/>
</dbReference>
<reference evidence="2 3" key="2">
    <citation type="submission" date="2007-01" db="EMBL/GenBank/DDBJ databases">
        <title>Sequencing of the draft genome and assembly of Thermosinus carboxydivorans Nor1.</title>
        <authorList>
            <consortium name="US DOE Joint Genome Institute (JGI-PGF)"/>
            <person name="Copeland A."/>
            <person name="Lucas S."/>
            <person name="Lapidus A."/>
            <person name="Barry K."/>
            <person name="Glavina del Rio T."/>
            <person name="Dalin E."/>
            <person name="Tice H."/>
            <person name="Bruce D."/>
            <person name="Pitluck S."/>
            <person name="Richardson P."/>
        </authorList>
    </citation>
    <scope>NUCLEOTIDE SEQUENCE [LARGE SCALE GENOMIC DNA]</scope>
    <source>
        <strain evidence="2 3">Nor1</strain>
    </source>
</reference>
<dbReference type="PANTHER" id="PTHR46401:SF8">
    <property type="entry name" value="BLL6006 PROTEIN"/>
    <property type="match status" value="1"/>
</dbReference>
<keyword evidence="3" id="KW-1185">Reference proteome</keyword>
<dbReference type="PANTHER" id="PTHR46401">
    <property type="entry name" value="GLYCOSYLTRANSFERASE WBBK-RELATED"/>
    <property type="match status" value="1"/>
</dbReference>
<proteinExistence type="predicted"/>
<protein>
    <submittedName>
        <fullName evidence="2">Glycosyl transferase, group 1</fullName>
    </submittedName>
</protein>
<dbReference type="AlphaFoldDB" id="A1HLT8"/>
<dbReference type="Proteomes" id="UP000005139">
    <property type="component" value="Unassembled WGS sequence"/>
</dbReference>
<evidence type="ECO:0000313" key="3">
    <source>
        <dbReference type="Proteomes" id="UP000005139"/>
    </source>
</evidence>
<comment type="caution">
    <text evidence="2">The sequence shown here is derived from an EMBL/GenBank/DDBJ whole genome shotgun (WGS) entry which is preliminary data.</text>
</comment>
<dbReference type="EMBL" id="AAWL01000001">
    <property type="protein sequence ID" value="EAX48792.1"/>
    <property type="molecule type" value="Genomic_DNA"/>
</dbReference>
<reference evidence="2 3" key="1">
    <citation type="submission" date="2007-01" db="EMBL/GenBank/DDBJ databases">
        <title>Annotation of the draft genome assembly of Thermosinus carboxydivorans Nor1.</title>
        <authorList>
            <consortium name="US DOE Joint Genome Institute (JGI-ORNL)"/>
            <person name="Larimer F."/>
            <person name="Land M."/>
            <person name="Hauser L."/>
        </authorList>
    </citation>
    <scope>NUCLEOTIDE SEQUENCE [LARGE SCALE GENOMIC DNA]</scope>
    <source>
        <strain evidence="2 3">Nor1</strain>
    </source>
</reference>
<dbReference type="eggNOG" id="COG0438">
    <property type="taxonomic scope" value="Bacteria"/>
</dbReference>
<sequence length="396" mass="44444">MGMLKHLRVGIPVVGGKGWLGGVLHMELHVKAVTSLPREERPRLFLVITGDTLDGFACYRPFAALFDGLIFMGADIGAASAATGLPLIHCANWDDLFYRIDFLFPVSFNVLPGRCAASWIHDFQHKYLPGFFSDQDIALRDELCRRIADQARLVFCSSRAVERDFWRFFPQSKAVTRVLSLRVAPEAEWYAGDPAAVQAKYRLPDRFVLCCNQFWVHKNHRLLFAAIALLRQAGQEVQLVCTGLPDDFRHPGYLQELERYINELGVTDLIHILGQIPRHDQIQLIRRSLFVVQPSLFEGLSLIVEECRALGKPLILSDLDVHLEHEYGIYFKRTNVHDLAAKMAALLAVARPGPDAARETEARLQAEGLAAGYGQAFCRLVEEAVALFGKKLAPAR</sequence>
<keyword evidence="2" id="KW-0808">Transferase</keyword>
<dbReference type="OrthoDB" id="9801609at2"/>